<name>A0A7X6RS72_9ACTN</name>
<dbReference type="EMBL" id="JAAXPG010000020">
    <property type="protein sequence ID" value="NKZ00002.1"/>
    <property type="molecule type" value="Genomic_DNA"/>
</dbReference>
<keyword evidence="3" id="KW-1185">Reference proteome</keyword>
<evidence type="ECO:0000313" key="3">
    <source>
        <dbReference type="Proteomes" id="UP000553209"/>
    </source>
</evidence>
<evidence type="ECO:0000313" key="2">
    <source>
        <dbReference type="EMBL" id="NKZ00002.1"/>
    </source>
</evidence>
<dbReference type="RefSeq" id="WP_061080143.1">
    <property type="nucleotide sequence ID" value="NZ_JAAXPG010000020.1"/>
</dbReference>
<accession>A0A7X6RS72</accession>
<proteinExistence type="predicted"/>
<gene>
    <name evidence="2" type="ORF">HGB44_20350</name>
</gene>
<organism evidence="2 3">
    <name type="scientific">Nocardiopsis alborubida</name>
    <dbReference type="NCBI Taxonomy" id="146802"/>
    <lineage>
        <taxon>Bacteria</taxon>
        <taxon>Bacillati</taxon>
        <taxon>Actinomycetota</taxon>
        <taxon>Actinomycetes</taxon>
        <taxon>Streptosporangiales</taxon>
        <taxon>Nocardiopsidaceae</taxon>
        <taxon>Nocardiopsis</taxon>
    </lineage>
</organism>
<dbReference type="Proteomes" id="UP000553209">
    <property type="component" value="Unassembled WGS sequence"/>
</dbReference>
<feature type="region of interest" description="Disordered" evidence="1">
    <location>
        <begin position="1"/>
        <end position="20"/>
    </location>
</feature>
<comment type="caution">
    <text evidence="2">The sequence shown here is derived from an EMBL/GenBank/DDBJ whole genome shotgun (WGS) entry which is preliminary data.</text>
</comment>
<dbReference type="AlphaFoldDB" id="A0A7X6RS72"/>
<protein>
    <submittedName>
        <fullName evidence="2">Uncharacterized protein</fullName>
    </submittedName>
</protein>
<reference evidence="2 3" key="1">
    <citation type="submission" date="2020-04" db="EMBL/GenBank/DDBJ databases">
        <title>MicrobeNet Type strains.</title>
        <authorList>
            <person name="Nicholson A.C."/>
        </authorList>
    </citation>
    <scope>NUCLEOTIDE SEQUENCE [LARGE SCALE GENOMIC DNA]</scope>
    <source>
        <strain evidence="2 3">ATCC 23612</strain>
    </source>
</reference>
<evidence type="ECO:0000256" key="1">
    <source>
        <dbReference type="SAM" id="MobiDB-lite"/>
    </source>
</evidence>
<sequence length="66" mass="7177">MKLRKLGTTSQDGGCPTLYETDTGDIVVQGDKLTDPEALRQLSDVLAGEEFVVVPRALLTRFAPKD</sequence>